<reference evidence="9 10" key="1">
    <citation type="submission" date="2016-12" db="EMBL/GenBank/DDBJ databases">
        <title>Thioflexothrix psekupsii D3 genome sequencing and assembly.</title>
        <authorList>
            <person name="Fomenkov A."/>
            <person name="Vincze T."/>
            <person name="Grabovich M."/>
            <person name="Anton B.P."/>
            <person name="Dubinina G."/>
            <person name="Orlova M."/>
            <person name="Belousova E."/>
            <person name="Roberts R.J."/>
        </authorList>
    </citation>
    <scope>NUCLEOTIDE SEQUENCE [LARGE SCALE GENOMIC DNA]</scope>
    <source>
        <strain evidence="9">D3</strain>
    </source>
</reference>
<feature type="domain" description="Flavodoxin-like" evidence="8">
    <location>
        <begin position="4"/>
        <end position="167"/>
    </location>
</feature>
<keyword evidence="3 7" id="KW-0813">Transport</keyword>
<evidence type="ECO:0000256" key="1">
    <source>
        <dbReference type="ARBA" id="ARBA00001917"/>
    </source>
</evidence>
<dbReference type="InterPro" id="IPR010086">
    <property type="entry name" value="Flavodoxin_lc"/>
</dbReference>
<organism evidence="9 10">
    <name type="scientific">Thioflexithrix psekupsensis</name>
    <dbReference type="NCBI Taxonomy" id="1570016"/>
    <lineage>
        <taxon>Bacteria</taxon>
        <taxon>Pseudomonadati</taxon>
        <taxon>Pseudomonadota</taxon>
        <taxon>Gammaproteobacteria</taxon>
        <taxon>Thiotrichales</taxon>
        <taxon>Thioflexithrix</taxon>
    </lineage>
</organism>
<evidence type="ECO:0000256" key="5">
    <source>
        <dbReference type="ARBA" id="ARBA00022643"/>
    </source>
</evidence>
<dbReference type="PANTHER" id="PTHR42809:SF1">
    <property type="entry name" value="FLAVODOXIN 1"/>
    <property type="match status" value="1"/>
</dbReference>
<dbReference type="InterPro" id="IPR050619">
    <property type="entry name" value="Flavodoxin"/>
</dbReference>
<dbReference type="NCBIfam" id="TIGR01752">
    <property type="entry name" value="flav_long"/>
    <property type="match status" value="1"/>
</dbReference>
<comment type="similarity">
    <text evidence="2 7">Belongs to the flavodoxin family.</text>
</comment>
<dbReference type="InterPro" id="IPR029039">
    <property type="entry name" value="Flavoprotein-like_sf"/>
</dbReference>
<dbReference type="Gene3D" id="3.40.50.360">
    <property type="match status" value="1"/>
</dbReference>
<dbReference type="PIRSF" id="PIRSF038996">
    <property type="entry name" value="FldA"/>
    <property type="match status" value="1"/>
</dbReference>
<dbReference type="InterPro" id="IPR001094">
    <property type="entry name" value="Flavdoxin-like"/>
</dbReference>
<evidence type="ECO:0000256" key="4">
    <source>
        <dbReference type="ARBA" id="ARBA00022630"/>
    </source>
</evidence>
<keyword evidence="4 7" id="KW-0285">Flavoprotein</keyword>
<dbReference type="GO" id="GO:0009055">
    <property type="term" value="F:electron transfer activity"/>
    <property type="evidence" value="ECO:0007669"/>
    <property type="project" value="UniProtKB-UniRule"/>
</dbReference>
<evidence type="ECO:0000313" key="9">
    <source>
        <dbReference type="EMBL" id="OUD15534.1"/>
    </source>
</evidence>
<keyword evidence="10" id="KW-1185">Reference proteome</keyword>
<accession>A0A251XB21</accession>
<dbReference type="AlphaFoldDB" id="A0A251XB21"/>
<evidence type="ECO:0000256" key="3">
    <source>
        <dbReference type="ARBA" id="ARBA00022448"/>
    </source>
</evidence>
<dbReference type="PANTHER" id="PTHR42809">
    <property type="entry name" value="FLAVODOXIN 2"/>
    <property type="match status" value="1"/>
</dbReference>
<dbReference type="PROSITE" id="PS50902">
    <property type="entry name" value="FLAVODOXIN_LIKE"/>
    <property type="match status" value="1"/>
</dbReference>
<evidence type="ECO:0000256" key="2">
    <source>
        <dbReference type="ARBA" id="ARBA00005267"/>
    </source>
</evidence>
<dbReference type="InterPro" id="IPR008254">
    <property type="entry name" value="Flavodoxin/NO_synth"/>
</dbReference>
<gene>
    <name evidence="9" type="ORF">TPSD3_03165</name>
</gene>
<dbReference type="PRINTS" id="PR00369">
    <property type="entry name" value="FLAVODOXIN"/>
</dbReference>
<keyword evidence="5 7" id="KW-0288">FMN</keyword>
<dbReference type="SUPFAM" id="SSF52218">
    <property type="entry name" value="Flavoproteins"/>
    <property type="match status" value="1"/>
</dbReference>
<evidence type="ECO:0000259" key="8">
    <source>
        <dbReference type="PROSITE" id="PS50902"/>
    </source>
</evidence>
<dbReference type="OrthoDB" id="359268at2"/>
<dbReference type="GO" id="GO:0010181">
    <property type="term" value="F:FMN binding"/>
    <property type="evidence" value="ECO:0007669"/>
    <property type="project" value="UniProtKB-UniRule"/>
</dbReference>
<keyword evidence="6 7" id="KW-0249">Electron transport</keyword>
<dbReference type="Pfam" id="PF00258">
    <property type="entry name" value="Flavodoxin_1"/>
    <property type="match status" value="1"/>
</dbReference>
<comment type="cofactor">
    <cofactor evidence="1 7">
        <name>FMN</name>
        <dbReference type="ChEBI" id="CHEBI:58210"/>
    </cofactor>
</comment>
<proteinExistence type="inferred from homology"/>
<name>A0A251XB21_9GAMM</name>
<dbReference type="NCBIfam" id="NF006739">
    <property type="entry name" value="PRK09267.1-5"/>
    <property type="match status" value="1"/>
</dbReference>
<evidence type="ECO:0000256" key="6">
    <source>
        <dbReference type="ARBA" id="ARBA00022982"/>
    </source>
</evidence>
<evidence type="ECO:0000256" key="7">
    <source>
        <dbReference type="PIRNR" id="PIRNR038996"/>
    </source>
</evidence>
<dbReference type="EMBL" id="MSLT01000006">
    <property type="protein sequence ID" value="OUD15534.1"/>
    <property type="molecule type" value="Genomic_DNA"/>
</dbReference>
<sequence>MAQVGLFFGTDTGNTRKVAKLMKKQFADDAIELFNVTKESALEEFLKFDKIIFGMPTLGDGELENSVRDFLSALENQGADLSGKTIALYGLGDQAGYGHEFLDGMAIVHKKFSKMGATLVGRWPTEGYDFSASKAVDGDEFICLAIDNDNQSDMTDERVKTWLSQVSGDLGL</sequence>
<comment type="function">
    <text evidence="7">Low-potential electron donor to a number of redox enzymes.</text>
</comment>
<comment type="caution">
    <text evidence="9">The sequence shown here is derived from an EMBL/GenBank/DDBJ whole genome shotgun (WGS) entry which is preliminary data.</text>
</comment>
<evidence type="ECO:0000313" key="10">
    <source>
        <dbReference type="Proteomes" id="UP000194798"/>
    </source>
</evidence>
<dbReference type="Proteomes" id="UP000194798">
    <property type="component" value="Unassembled WGS sequence"/>
</dbReference>
<protein>
    <recommendedName>
        <fullName evidence="7">Flavodoxin</fullName>
    </recommendedName>
</protein>
<dbReference type="RefSeq" id="WP_086487131.1">
    <property type="nucleotide sequence ID" value="NZ_MSLT01000006.1"/>
</dbReference>